<dbReference type="AlphaFoldDB" id="A0A7Y0MXM8"/>
<organism evidence="1 2">
    <name type="scientific">Vibrio alginolyticus</name>
    <dbReference type="NCBI Taxonomy" id="663"/>
    <lineage>
        <taxon>Bacteria</taxon>
        <taxon>Pseudomonadati</taxon>
        <taxon>Pseudomonadota</taxon>
        <taxon>Gammaproteobacteria</taxon>
        <taxon>Vibrionales</taxon>
        <taxon>Vibrionaceae</taxon>
        <taxon>Vibrio</taxon>
    </lineage>
</organism>
<protein>
    <submittedName>
        <fullName evidence="1">Uncharacterized protein</fullName>
    </submittedName>
</protein>
<reference evidence="1 2" key="1">
    <citation type="submission" date="2020-04" db="EMBL/GenBank/DDBJ databases">
        <title>Whole-genome sequencing of Vibrio spp. from China reveals different genetic environments of blaCTX-M-14 among diverse lineages.</title>
        <authorList>
            <person name="Zheng Z."/>
            <person name="Ye L."/>
            <person name="Chen S."/>
        </authorList>
    </citation>
    <scope>NUCLEOTIDE SEQUENCE [LARGE SCALE GENOMIC DNA]</scope>
    <source>
        <strain evidence="1 2">Vb1636</strain>
    </source>
</reference>
<dbReference type="EMBL" id="JABCMA010000011">
    <property type="protein sequence ID" value="NMR74405.1"/>
    <property type="molecule type" value="Genomic_DNA"/>
</dbReference>
<comment type="caution">
    <text evidence="1">The sequence shown here is derived from an EMBL/GenBank/DDBJ whole genome shotgun (WGS) entry which is preliminary data.</text>
</comment>
<proteinExistence type="predicted"/>
<gene>
    <name evidence="1" type="ORF">HKB35_12340</name>
</gene>
<dbReference type="Proteomes" id="UP000565155">
    <property type="component" value="Unassembled WGS sequence"/>
</dbReference>
<dbReference type="RefSeq" id="WP_021486723.1">
    <property type="nucleotide sequence ID" value="NZ_AP023185.1"/>
</dbReference>
<name>A0A7Y0MXM8_VIBAL</name>
<evidence type="ECO:0000313" key="1">
    <source>
        <dbReference type="EMBL" id="NMR74405.1"/>
    </source>
</evidence>
<accession>A0A7Y0MXM8</accession>
<evidence type="ECO:0000313" key="2">
    <source>
        <dbReference type="Proteomes" id="UP000565155"/>
    </source>
</evidence>
<sequence>MYFYIEPEVSGGLGRHSLLDTSTHPPKVFKLHYQFDGWLGDDLLATFPCYIVTESLAKEIGSANLTGYKLSDVEISTSEQFGELYPGIQLPKFYWLKVVGSVEKDDFWIAEDYRLVVSEKALKTLKKGRIDEADIEEF</sequence>
<dbReference type="GeneID" id="75167772"/>